<dbReference type="EMBL" id="CAMAPE010000044">
    <property type="protein sequence ID" value="CAH9102913.1"/>
    <property type="molecule type" value="Genomic_DNA"/>
</dbReference>
<evidence type="ECO:0000256" key="1">
    <source>
        <dbReference type="SAM" id="MobiDB-lite"/>
    </source>
</evidence>
<sequence length="141" mass="15406">MYGAPSLLLSLLSDFVPSYVVSSQPSEEHPVEKKMKHPSPTKSKQYVPLISDGSDVCCSGVTAAREASLRRKFGRSAEYTSPSSKPPLMAENKELSTGNFSQTSGQRSWGLNTVMVLFHFISTLLFCLKIPLVLSFTVQGC</sequence>
<evidence type="ECO:0000313" key="4">
    <source>
        <dbReference type="EMBL" id="CAH9102913.1"/>
    </source>
</evidence>
<dbReference type="AlphaFoldDB" id="A0A9P0ZK30"/>
<keyword evidence="3" id="KW-0732">Signal</keyword>
<keyword evidence="2" id="KW-0472">Membrane</keyword>
<keyword evidence="2" id="KW-0812">Transmembrane</keyword>
<feature type="chain" id="PRO_5040346701" evidence="3">
    <location>
        <begin position="24"/>
        <end position="141"/>
    </location>
</feature>
<evidence type="ECO:0000256" key="3">
    <source>
        <dbReference type="SAM" id="SignalP"/>
    </source>
</evidence>
<keyword evidence="5" id="KW-1185">Reference proteome</keyword>
<feature type="region of interest" description="Disordered" evidence="1">
    <location>
        <begin position="74"/>
        <end position="104"/>
    </location>
</feature>
<reference evidence="4" key="1">
    <citation type="submission" date="2022-07" db="EMBL/GenBank/DDBJ databases">
        <authorList>
            <person name="Macas J."/>
            <person name="Novak P."/>
            <person name="Neumann P."/>
        </authorList>
    </citation>
    <scope>NUCLEOTIDE SEQUENCE</scope>
</reference>
<keyword evidence="2" id="KW-1133">Transmembrane helix</keyword>
<evidence type="ECO:0000313" key="5">
    <source>
        <dbReference type="Proteomes" id="UP001152484"/>
    </source>
</evidence>
<comment type="caution">
    <text evidence="4">The sequence shown here is derived from an EMBL/GenBank/DDBJ whole genome shotgun (WGS) entry which is preliminary data.</text>
</comment>
<name>A0A9P0ZK30_CUSEU</name>
<organism evidence="4 5">
    <name type="scientific">Cuscuta europaea</name>
    <name type="common">European dodder</name>
    <dbReference type="NCBI Taxonomy" id="41803"/>
    <lineage>
        <taxon>Eukaryota</taxon>
        <taxon>Viridiplantae</taxon>
        <taxon>Streptophyta</taxon>
        <taxon>Embryophyta</taxon>
        <taxon>Tracheophyta</taxon>
        <taxon>Spermatophyta</taxon>
        <taxon>Magnoliopsida</taxon>
        <taxon>eudicotyledons</taxon>
        <taxon>Gunneridae</taxon>
        <taxon>Pentapetalae</taxon>
        <taxon>asterids</taxon>
        <taxon>lamiids</taxon>
        <taxon>Solanales</taxon>
        <taxon>Convolvulaceae</taxon>
        <taxon>Cuscuteae</taxon>
        <taxon>Cuscuta</taxon>
        <taxon>Cuscuta subgen. Cuscuta</taxon>
    </lineage>
</organism>
<gene>
    <name evidence="4" type="ORF">CEURO_LOCUS15981</name>
</gene>
<protein>
    <submittedName>
        <fullName evidence="4">Uncharacterized protein</fullName>
    </submittedName>
</protein>
<evidence type="ECO:0000256" key="2">
    <source>
        <dbReference type="SAM" id="Phobius"/>
    </source>
</evidence>
<feature type="transmembrane region" description="Helical" evidence="2">
    <location>
        <begin position="109"/>
        <end position="128"/>
    </location>
</feature>
<feature type="signal peptide" evidence="3">
    <location>
        <begin position="1"/>
        <end position="23"/>
    </location>
</feature>
<proteinExistence type="predicted"/>
<dbReference type="Proteomes" id="UP001152484">
    <property type="component" value="Unassembled WGS sequence"/>
</dbReference>
<feature type="compositionally biased region" description="Polar residues" evidence="1">
    <location>
        <begin position="95"/>
        <end position="104"/>
    </location>
</feature>
<accession>A0A9P0ZK30</accession>